<evidence type="ECO:0000313" key="2">
    <source>
        <dbReference type="Proteomes" id="UP001159427"/>
    </source>
</evidence>
<accession>A0ABN8S3N8</accession>
<sequence>LCIQTRELLTHLSSTVFACDISGDTRYIRCDFPKCREHAEALQGKPCWILNTLKNVRVLDNHVGREVNYYMKEIDSGMHDQLSNPHYAESQHWIEAQGLPEGTRKVLAVFNLKDPQSQFGDWISLFLKAAFMSEGVQGHGCVVITQNFVSRYELMECIAKLSFLSSHLPTVEVVAALSCHSSSQGQVFSCTPFAMGKQCGFEEFCSLHDFVMACHNVLNNVLVAVHISSCFTLKLDCSHVVSFLS</sequence>
<gene>
    <name evidence="1" type="ORF">PEVE_00016802</name>
</gene>
<protein>
    <submittedName>
        <fullName evidence="1">Uncharacterized protein</fullName>
    </submittedName>
</protein>
<name>A0ABN8S3N8_9CNID</name>
<evidence type="ECO:0000313" key="1">
    <source>
        <dbReference type="EMBL" id="CAH3186337.1"/>
    </source>
</evidence>
<comment type="caution">
    <text evidence="1">The sequence shown here is derived from an EMBL/GenBank/DDBJ whole genome shotgun (WGS) entry which is preliminary data.</text>
</comment>
<reference evidence="1 2" key="1">
    <citation type="submission" date="2022-05" db="EMBL/GenBank/DDBJ databases">
        <authorList>
            <consortium name="Genoscope - CEA"/>
            <person name="William W."/>
        </authorList>
    </citation>
    <scope>NUCLEOTIDE SEQUENCE [LARGE SCALE GENOMIC DNA]</scope>
</reference>
<organism evidence="1 2">
    <name type="scientific">Porites evermanni</name>
    <dbReference type="NCBI Taxonomy" id="104178"/>
    <lineage>
        <taxon>Eukaryota</taxon>
        <taxon>Metazoa</taxon>
        <taxon>Cnidaria</taxon>
        <taxon>Anthozoa</taxon>
        <taxon>Hexacorallia</taxon>
        <taxon>Scleractinia</taxon>
        <taxon>Fungiina</taxon>
        <taxon>Poritidae</taxon>
        <taxon>Porites</taxon>
    </lineage>
</organism>
<feature type="non-terminal residue" evidence="1">
    <location>
        <position position="1"/>
    </location>
</feature>
<dbReference type="EMBL" id="CALNXI010002328">
    <property type="protein sequence ID" value="CAH3186337.1"/>
    <property type="molecule type" value="Genomic_DNA"/>
</dbReference>
<proteinExistence type="predicted"/>
<dbReference type="Proteomes" id="UP001159427">
    <property type="component" value="Unassembled WGS sequence"/>
</dbReference>
<keyword evidence="2" id="KW-1185">Reference proteome</keyword>